<dbReference type="EMBL" id="JACOIJ010000010">
    <property type="protein sequence ID" value="MBD1429316.1"/>
    <property type="molecule type" value="Genomic_DNA"/>
</dbReference>
<dbReference type="Gene3D" id="2.60.40.1190">
    <property type="match status" value="1"/>
</dbReference>
<evidence type="ECO:0000313" key="3">
    <source>
        <dbReference type="Proteomes" id="UP000651271"/>
    </source>
</evidence>
<dbReference type="InterPro" id="IPR010502">
    <property type="entry name" value="Carb-bd_dom_fam9"/>
</dbReference>
<proteinExistence type="predicted"/>
<evidence type="ECO:0000313" key="2">
    <source>
        <dbReference type="EMBL" id="MBD1429316.1"/>
    </source>
</evidence>
<feature type="domain" description="Carbohydrate-binding" evidence="1">
    <location>
        <begin position="23"/>
        <end position="207"/>
    </location>
</feature>
<sequence length="208" mass="24138">MSSLEVPKIHIPSITMESLKFVFKELEWHAIDQAPWANEYPYQPDVKFQIAYDKEHIFIHYDVKEEFVKASYIRPNENVWEDSCVEFFLSLDGKETYYNFEFNALGTGLIGYGSAVKSERTRLSAAQIELVDTYIQVKNIKGSKEWESYLVIPTSLFNAVSLEGQTYHANFYKCGDGLPQPHFLAWSTIDLPKPNFHQPQFFGEINFI</sequence>
<dbReference type="CDD" id="cd09620">
    <property type="entry name" value="CBM9_like_3"/>
    <property type="match status" value="1"/>
</dbReference>
<gene>
    <name evidence="2" type="ORF">H8B04_07010</name>
</gene>
<dbReference type="SUPFAM" id="SSF49344">
    <property type="entry name" value="CBD9-like"/>
    <property type="match status" value="1"/>
</dbReference>
<accession>A0ABR7YDD8</accession>
<dbReference type="RefSeq" id="WP_165289827.1">
    <property type="nucleotide sequence ID" value="NZ_JACOIJ010000010.1"/>
</dbReference>
<keyword evidence="3" id="KW-1185">Reference proteome</keyword>
<evidence type="ECO:0000259" key="1">
    <source>
        <dbReference type="Pfam" id="PF16011"/>
    </source>
</evidence>
<name>A0ABR7YDD8_9SPHI</name>
<dbReference type="Proteomes" id="UP000651271">
    <property type="component" value="Unassembled WGS sequence"/>
</dbReference>
<reference evidence="2 3" key="1">
    <citation type="submission" date="2020-08" db="EMBL/GenBank/DDBJ databases">
        <title>Sphingobacterium sp. DN04309 isolated from aquaculture water.</title>
        <authorList>
            <person name="Zhang M."/>
        </authorList>
    </citation>
    <scope>NUCLEOTIDE SEQUENCE [LARGE SCALE GENOMIC DNA]</scope>
    <source>
        <strain evidence="2 3">DN04309</strain>
    </source>
</reference>
<protein>
    <recommendedName>
        <fullName evidence="1">Carbohydrate-binding domain-containing protein</fullName>
    </recommendedName>
</protein>
<comment type="caution">
    <text evidence="2">The sequence shown here is derived from an EMBL/GenBank/DDBJ whole genome shotgun (WGS) entry which is preliminary data.</text>
</comment>
<organism evidence="2 3">
    <name type="scientific">Sphingobacterium litopenaei</name>
    <dbReference type="NCBI Taxonomy" id="2763500"/>
    <lineage>
        <taxon>Bacteria</taxon>
        <taxon>Pseudomonadati</taxon>
        <taxon>Bacteroidota</taxon>
        <taxon>Sphingobacteriia</taxon>
        <taxon>Sphingobacteriales</taxon>
        <taxon>Sphingobacteriaceae</taxon>
        <taxon>Sphingobacterium</taxon>
    </lineage>
</organism>
<dbReference type="Pfam" id="PF16011">
    <property type="entry name" value="CBM9_2"/>
    <property type="match status" value="1"/>
</dbReference>